<reference evidence="1 2" key="1">
    <citation type="submission" date="2019-05" db="EMBL/GenBank/DDBJ databases">
        <title>Colwellia ponticola sp. nov., isolated from seawater.</title>
        <authorList>
            <person name="Yoon J.-H."/>
        </authorList>
    </citation>
    <scope>NUCLEOTIDE SEQUENCE [LARGE SCALE GENOMIC DNA]</scope>
    <source>
        <strain evidence="1 2">OISW-25</strain>
    </source>
</reference>
<evidence type="ECO:0000313" key="1">
    <source>
        <dbReference type="EMBL" id="TMM43976.1"/>
    </source>
</evidence>
<dbReference type="EMBL" id="SZVP01000012">
    <property type="protein sequence ID" value="TMM43976.1"/>
    <property type="molecule type" value="Genomic_DNA"/>
</dbReference>
<keyword evidence="2" id="KW-1185">Reference proteome</keyword>
<evidence type="ECO:0000313" key="2">
    <source>
        <dbReference type="Proteomes" id="UP000307702"/>
    </source>
</evidence>
<name>A0A8H2JKG1_9GAMM</name>
<sequence>MSIASLSSLPSRALELSAMANAPTEKINTISTEAGVPLQSNAMINYVATQLNLPESTVAASFGSLLNVAKDNLSTANFALISKALPDVQNYLNKAPQMTESSISSLFTNAGDAGKKAKSIDYLRSAMQSLGITTEQVPALINSFSGYLNNNGYKEVATTLKQGLNLL</sequence>
<dbReference type="Pfam" id="PF11075">
    <property type="entry name" value="DUF2780"/>
    <property type="match status" value="1"/>
</dbReference>
<dbReference type="AlphaFoldDB" id="A0A8H2JKG1"/>
<dbReference type="Proteomes" id="UP000307702">
    <property type="component" value="Unassembled WGS sequence"/>
</dbReference>
<dbReference type="InterPro" id="IPR021302">
    <property type="entry name" value="DUF2780_VcgC/VcgE"/>
</dbReference>
<dbReference type="OrthoDB" id="6226200at2"/>
<protein>
    <submittedName>
        <fullName evidence="1">DUF2780 domain-containing protein</fullName>
    </submittedName>
</protein>
<organism evidence="1 2">
    <name type="scientific">Colwellia ponticola</name>
    <dbReference type="NCBI Taxonomy" id="2304625"/>
    <lineage>
        <taxon>Bacteria</taxon>
        <taxon>Pseudomonadati</taxon>
        <taxon>Pseudomonadota</taxon>
        <taxon>Gammaproteobacteria</taxon>
        <taxon>Alteromonadales</taxon>
        <taxon>Colwelliaceae</taxon>
        <taxon>Colwellia</taxon>
    </lineage>
</organism>
<gene>
    <name evidence="1" type="ORF">FCS21_12050</name>
</gene>
<accession>A0A8H2JKG1</accession>
<comment type="caution">
    <text evidence="1">The sequence shown here is derived from an EMBL/GenBank/DDBJ whole genome shotgun (WGS) entry which is preliminary data.</text>
</comment>
<proteinExistence type="predicted"/>